<gene>
    <name evidence="1" type="ORF">IQ229_22535</name>
</gene>
<name>A0ABR9U4K8_9NOSO</name>
<dbReference type="Proteomes" id="UP000647836">
    <property type="component" value="Unassembled WGS sequence"/>
</dbReference>
<keyword evidence="2" id="KW-1185">Reference proteome</keyword>
<proteinExistence type="predicted"/>
<dbReference type="EMBL" id="JADEXF010000913">
    <property type="protein sequence ID" value="MBE9107603.1"/>
    <property type="molecule type" value="Genomic_DNA"/>
</dbReference>
<evidence type="ECO:0000313" key="1">
    <source>
        <dbReference type="EMBL" id="MBE9107603.1"/>
    </source>
</evidence>
<dbReference type="PANTHER" id="PTHR39338">
    <property type="entry name" value="BLL5662 PROTEIN-RELATED"/>
    <property type="match status" value="1"/>
</dbReference>
<sequence length="284" mass="33369">MLFVVWKLWKIRQTASSKDEAIIPETYINLPKTMLSPEVIRTMADEIQVSKAIRREDNRLREFPLIVNDLPVTHRQMKQGWRYLRQFSREGPPIELDMEATIQQVAQQGVLLNPVLVPRRTNRIELLLLIDGDGSMVPFHHLSQELADTALRGGRFSRVRVYYFHNCPDEYLYRDRYHLEAELIDDCLSNLPKARTVCLIFSDAGAARGGFSSRRRRLTKFFLKELRQYVRYITWLNPVPRDRWQTTTANDIAALVPMFEVNRQEFYKAIDVLRGRHQPLGEVR</sequence>
<evidence type="ECO:0000313" key="2">
    <source>
        <dbReference type="Proteomes" id="UP000647836"/>
    </source>
</evidence>
<protein>
    <recommendedName>
        <fullName evidence="3">VWA containing CoxE family protein</fullName>
    </recommendedName>
</protein>
<evidence type="ECO:0008006" key="3">
    <source>
        <dbReference type="Google" id="ProtNLM"/>
    </source>
</evidence>
<dbReference type="PANTHER" id="PTHR39338:SF7">
    <property type="entry name" value="BLL6692 PROTEIN"/>
    <property type="match status" value="1"/>
</dbReference>
<organism evidence="1 2">
    <name type="scientific">Nostoc cf. edaphicum LEGE 07299</name>
    <dbReference type="NCBI Taxonomy" id="2777974"/>
    <lineage>
        <taxon>Bacteria</taxon>
        <taxon>Bacillati</taxon>
        <taxon>Cyanobacteriota</taxon>
        <taxon>Cyanophyceae</taxon>
        <taxon>Nostocales</taxon>
        <taxon>Nostocaceae</taxon>
        <taxon>Nostoc</taxon>
    </lineage>
</organism>
<reference evidence="1 2" key="1">
    <citation type="submission" date="2020-10" db="EMBL/GenBank/DDBJ databases">
        <authorList>
            <person name="Castelo-Branco R."/>
            <person name="Eusebio N."/>
            <person name="Adriana R."/>
            <person name="Vieira A."/>
            <person name="Brugerolle De Fraissinette N."/>
            <person name="Rezende De Castro R."/>
            <person name="Schneider M.P."/>
            <person name="Vasconcelos V."/>
            <person name="Leao P.N."/>
        </authorList>
    </citation>
    <scope>NUCLEOTIDE SEQUENCE [LARGE SCALE GENOMIC DNA]</scope>
    <source>
        <strain evidence="1 2">LEGE 07299</strain>
    </source>
</reference>
<comment type="caution">
    <text evidence="1">The sequence shown here is derived from an EMBL/GenBank/DDBJ whole genome shotgun (WGS) entry which is preliminary data.</text>
</comment>
<accession>A0ABR9U4K8</accession>